<feature type="signal peptide" evidence="5">
    <location>
        <begin position="1"/>
        <end position="19"/>
    </location>
</feature>
<keyword evidence="4" id="KW-0472">Membrane</keyword>
<evidence type="ECO:0000256" key="2">
    <source>
        <dbReference type="ARBA" id="ARBA00022692"/>
    </source>
</evidence>
<accession>A0A9Q3WIG5</accession>
<organism evidence="7 8">
    <name type="scientific">Ruegeria pomeroyi</name>
    <dbReference type="NCBI Taxonomy" id="89184"/>
    <lineage>
        <taxon>Bacteria</taxon>
        <taxon>Pseudomonadati</taxon>
        <taxon>Pseudomonadota</taxon>
        <taxon>Alphaproteobacteria</taxon>
        <taxon>Rhodobacterales</taxon>
        <taxon>Roseobacteraceae</taxon>
        <taxon>Ruegeria</taxon>
    </lineage>
</organism>
<feature type="chain" id="PRO_5040151980" evidence="5">
    <location>
        <begin position="20"/>
        <end position="1360"/>
    </location>
</feature>
<dbReference type="GO" id="GO:0097347">
    <property type="term" value="C:TAM protein secretion complex"/>
    <property type="evidence" value="ECO:0007669"/>
    <property type="project" value="TreeGrafter"/>
</dbReference>
<evidence type="ECO:0000313" key="8">
    <source>
        <dbReference type="Proteomes" id="UP000813672"/>
    </source>
</evidence>
<reference evidence="7" key="1">
    <citation type="journal article" date="2021" name="Environ. Microbiol.">
        <title>Cryptic niche differentiation of novel sediment ecotypes of Rugeria pomeroyi correlates with nitrate respiration.</title>
        <authorList>
            <person name="Lin X."/>
            <person name="McNichol J."/>
            <person name="Chu X."/>
            <person name="Qian Y."/>
            <person name="Luo H."/>
        </authorList>
    </citation>
    <scope>NUCLEOTIDE SEQUENCE</scope>
    <source>
        <strain evidence="7">SZCCDBB064</strain>
    </source>
</reference>
<dbReference type="Pfam" id="PF04357">
    <property type="entry name" value="TamB"/>
    <property type="match status" value="1"/>
</dbReference>
<protein>
    <submittedName>
        <fullName evidence="7">Translocation/assembly module TamB domain-containing protein</fullName>
    </submittedName>
</protein>
<dbReference type="PANTHER" id="PTHR36985">
    <property type="entry name" value="TRANSLOCATION AND ASSEMBLY MODULE SUBUNIT TAMB"/>
    <property type="match status" value="1"/>
</dbReference>
<name>A0A9Q3WIG5_9RHOB</name>
<evidence type="ECO:0000256" key="3">
    <source>
        <dbReference type="ARBA" id="ARBA00022989"/>
    </source>
</evidence>
<dbReference type="Proteomes" id="UP000813672">
    <property type="component" value="Unassembled WGS sequence"/>
</dbReference>
<dbReference type="GO" id="GO:0005886">
    <property type="term" value="C:plasma membrane"/>
    <property type="evidence" value="ECO:0007669"/>
    <property type="project" value="InterPro"/>
</dbReference>
<dbReference type="GO" id="GO:0009306">
    <property type="term" value="P:protein secretion"/>
    <property type="evidence" value="ECO:0007669"/>
    <property type="project" value="InterPro"/>
</dbReference>
<gene>
    <name evidence="7" type="ORF">KBY27_04260</name>
</gene>
<feature type="domain" description="Translocation and assembly module TamB C-terminal" evidence="6">
    <location>
        <begin position="1017"/>
        <end position="1360"/>
    </location>
</feature>
<keyword evidence="3" id="KW-1133">Transmembrane helix</keyword>
<evidence type="ECO:0000259" key="6">
    <source>
        <dbReference type="Pfam" id="PF04357"/>
    </source>
</evidence>
<comment type="caution">
    <text evidence="7">The sequence shown here is derived from an EMBL/GenBank/DDBJ whole genome shotgun (WGS) entry which is preliminary data.</text>
</comment>
<evidence type="ECO:0000256" key="5">
    <source>
        <dbReference type="SAM" id="SignalP"/>
    </source>
</evidence>
<evidence type="ECO:0000256" key="1">
    <source>
        <dbReference type="ARBA" id="ARBA00004167"/>
    </source>
</evidence>
<evidence type="ECO:0000256" key="4">
    <source>
        <dbReference type="ARBA" id="ARBA00023136"/>
    </source>
</evidence>
<dbReference type="RefSeq" id="WP_234218529.1">
    <property type="nucleotide sequence ID" value="NZ_JAGQAF010000002.1"/>
</dbReference>
<comment type="subcellular location">
    <subcellularLocation>
        <location evidence="1">Membrane</location>
        <topology evidence="1">Single-pass membrane protein</topology>
    </subcellularLocation>
</comment>
<proteinExistence type="predicted"/>
<evidence type="ECO:0000313" key="7">
    <source>
        <dbReference type="EMBL" id="MCE8536661.1"/>
    </source>
</evidence>
<keyword evidence="5" id="KW-0732">Signal</keyword>
<sequence length="1360" mass="138932">MKPVVYPLAFALTLSTAMAETQSLEESGGLLVDFLEDTLSGEGRNIRVRGLSGALSARATIEEITVADADGVWLTIRAAELDWNRLALLRGRFSVNTLTAAEIDIARPPLPAPAEVELPDAAATPFQVPELPVAVELGELGVETLTLGAPLLGVAATLSIGGNLTLADGALDTALSVTRLDRPGDKIDLVAGFANETRQITLDLTLTEAAGGLIATTLGIPDAPALLFNAKGAGPIDDFTADIGLSSDAVERITGQVRLRGTGDETAPGILFAAELGGDVTPLLDPAFDPFFGTDTRFVVDGSSLADGAMLIDRFDLRSDALDLSGALALAPGGTLDRVALDGRITPPDGSSVTLPVPDQRITLGAAQLSGRYDRSAGDGWVLDLSAEALDTPDLRLARARIGASGTLTPAAGGPTLAGQIEAALDGMAFGDPALNSALGEAVTLTGGFELPPERSLSLTGLVLRGADFTATADAVIDGLTSGFEMDGTVALTAADLGRFSELAGRDLGGEAEARLTGNGAPLSGSFDFVLDVEGRDLKTGMAEADPLLVGTSRLHLDALRDDTGMTVRALTLDSAAGQIEAEAKVTQPDGILALDGNLRIDTPDLAPFSGLAGRPLSGAVVAEIAGSATRLGEEFDLTVDLSGLGLSSGMADIDPLLTGAIRMNLDARRAGDDLSLRRFTLDAPVLSTEVQGEVTGLTGALAFDGTARITAPDLAPFSGLAGLELGGQIRAGLEGRTALNGENFDLSLALNGVDLRTGIAQVDALIAGQTRLEFDGSRDAGGMDIRHFDLDGSALSAQASGAFRGTGSNLRFAARLDDLSRVTPSVTGPLKLSGTLSPTETGLRSDIELLGPDSSFARLNGTVDTNGAADLEFDAELARLERFVPDLAGALKAAGTATRTGGIWTVNGNARGPAGITADVAGTFDEGQGTADMTARGQLSLGAANRALAPNKIDGTARFDLALRGKPGLGALSGTITTADSALAIPGLGQTITGIGGTVTLANSAARIDIRGGVRAGGGFTVTGPVSLLPPFDGQIAVRLNDLVMTDNLSFESVLGGQITLSGPLTGNSRLAGQIEVGETNINLNTASGAVGAAPIPEGMAHLGEPAAVYATRQRAKLVDTGNGGGGSSTMAFDIAINAPGKVYARGRGLNAEMGGRIHIGGTSAAVVPSGQIALIRGDFNILGRRLKLTKGVVTLQGDLTPFVEFASTATTSEGQATLRIIGPLDQPEVRVTADPDRPSEEALAMLLFGNQFSQLSPFVIAQMAASLATLSGQGGDVAKGAREKTGTDTIEIGTDAGGVGRLGAGAYLSDNLYTDFTVNIEGDTEVNLNLDVTDNLTLKGMVDNSGDTSLGIFFERDY</sequence>
<dbReference type="EMBL" id="JAGQAF010000002">
    <property type="protein sequence ID" value="MCE8536661.1"/>
    <property type="molecule type" value="Genomic_DNA"/>
</dbReference>
<dbReference type="PANTHER" id="PTHR36985:SF1">
    <property type="entry name" value="TRANSLOCATION AND ASSEMBLY MODULE SUBUNIT TAMB"/>
    <property type="match status" value="1"/>
</dbReference>
<keyword evidence="2" id="KW-0812">Transmembrane</keyword>
<dbReference type="InterPro" id="IPR007452">
    <property type="entry name" value="TamB_C"/>
</dbReference>